<reference evidence="4 5" key="1">
    <citation type="submission" date="2021-12" db="EMBL/GenBank/DDBJ databases">
        <title>Discovery of the Pendulisporaceae a myxobacterial family with distinct sporulation behavior and unique specialized metabolism.</title>
        <authorList>
            <person name="Garcia R."/>
            <person name="Popoff A."/>
            <person name="Bader C.D."/>
            <person name="Loehr J."/>
            <person name="Walesch S."/>
            <person name="Walt C."/>
            <person name="Boldt J."/>
            <person name="Bunk B."/>
            <person name="Haeckl F.J.F.P.J."/>
            <person name="Gunesch A.P."/>
            <person name="Birkelbach J."/>
            <person name="Nuebel U."/>
            <person name="Pietschmann T."/>
            <person name="Bach T."/>
            <person name="Mueller R."/>
        </authorList>
    </citation>
    <scope>NUCLEOTIDE SEQUENCE [LARGE SCALE GENOMIC DNA]</scope>
    <source>
        <strain evidence="4 5">MSr12523</strain>
    </source>
</reference>
<proteinExistence type="predicted"/>
<dbReference type="SMART" id="SM00271">
    <property type="entry name" value="DnaJ"/>
    <property type="match status" value="1"/>
</dbReference>
<sequence>MADDLYTVLGVPKGADTETIKKAYRKLAQKLHPDKNPGNKQVEARFKAVNNAYNVLSDDSKRKLYDEFGEEGLREGFDPNRVRAYKQWASQQGARGGGGGHGGVWTNAEGVRIEDLFGGMGGNNAAGVGDVFGDLFGRARRQRGPMKGQDLESEVTIDFASAVNGATMDLRTDDGKSVTVRIPPGADEGSRVRIPGQGGHSPNGGPPGDLVLVVHVKEHPFFKREGDDLHVNVPITLKEAYQGAKVRVPTPDGFVSLRVPEGTQSGNVVRARGKGVTRKGRTPGDLYVHFLVRIPQDRSPETAALIDQLAEKDPSDPREELRF</sequence>
<evidence type="ECO:0000313" key="4">
    <source>
        <dbReference type="EMBL" id="WXA93174.1"/>
    </source>
</evidence>
<dbReference type="InterPro" id="IPR001623">
    <property type="entry name" value="DnaJ_domain"/>
</dbReference>
<evidence type="ECO:0000256" key="2">
    <source>
        <dbReference type="SAM" id="MobiDB-lite"/>
    </source>
</evidence>
<gene>
    <name evidence="4" type="ORF">LZC95_42820</name>
</gene>
<evidence type="ECO:0000313" key="5">
    <source>
        <dbReference type="Proteomes" id="UP001379533"/>
    </source>
</evidence>
<dbReference type="PANTHER" id="PTHR43096">
    <property type="entry name" value="DNAJ HOMOLOG 1, MITOCHONDRIAL-RELATED"/>
    <property type="match status" value="1"/>
</dbReference>
<dbReference type="PRINTS" id="PR00625">
    <property type="entry name" value="JDOMAIN"/>
</dbReference>
<dbReference type="SUPFAM" id="SSF46565">
    <property type="entry name" value="Chaperone J-domain"/>
    <property type="match status" value="1"/>
</dbReference>
<accession>A0ABZ2K8K1</accession>
<dbReference type="Proteomes" id="UP001379533">
    <property type="component" value="Chromosome"/>
</dbReference>
<dbReference type="PANTHER" id="PTHR43096:SF54">
    <property type="entry name" value="CHAPERONE PROTEIN DNAJ 1"/>
    <property type="match status" value="1"/>
</dbReference>
<organism evidence="4 5">
    <name type="scientific">Pendulispora brunnea</name>
    <dbReference type="NCBI Taxonomy" id="2905690"/>
    <lineage>
        <taxon>Bacteria</taxon>
        <taxon>Pseudomonadati</taxon>
        <taxon>Myxococcota</taxon>
        <taxon>Myxococcia</taxon>
        <taxon>Myxococcales</taxon>
        <taxon>Sorangiineae</taxon>
        <taxon>Pendulisporaceae</taxon>
        <taxon>Pendulispora</taxon>
    </lineage>
</organism>
<feature type="domain" description="J" evidence="3">
    <location>
        <begin position="4"/>
        <end position="69"/>
    </location>
</feature>
<keyword evidence="5" id="KW-1185">Reference proteome</keyword>
<dbReference type="PROSITE" id="PS00636">
    <property type="entry name" value="DNAJ_1"/>
    <property type="match status" value="1"/>
</dbReference>
<evidence type="ECO:0000259" key="3">
    <source>
        <dbReference type="PROSITE" id="PS50076"/>
    </source>
</evidence>
<dbReference type="InterPro" id="IPR036869">
    <property type="entry name" value="J_dom_sf"/>
</dbReference>
<dbReference type="RefSeq" id="WP_394843771.1">
    <property type="nucleotide sequence ID" value="NZ_CP089982.1"/>
</dbReference>
<keyword evidence="1" id="KW-0346">Stress response</keyword>
<dbReference type="Gene3D" id="2.60.260.20">
    <property type="entry name" value="Urease metallochaperone UreE, N-terminal domain"/>
    <property type="match status" value="2"/>
</dbReference>
<dbReference type="EMBL" id="CP089982">
    <property type="protein sequence ID" value="WXA93174.1"/>
    <property type="molecule type" value="Genomic_DNA"/>
</dbReference>
<dbReference type="CDD" id="cd06257">
    <property type="entry name" value="DnaJ"/>
    <property type="match status" value="1"/>
</dbReference>
<feature type="region of interest" description="Disordered" evidence="2">
    <location>
        <begin position="183"/>
        <end position="206"/>
    </location>
</feature>
<dbReference type="Pfam" id="PF00226">
    <property type="entry name" value="DnaJ"/>
    <property type="match status" value="1"/>
</dbReference>
<name>A0ABZ2K8K1_9BACT</name>
<dbReference type="PROSITE" id="PS50076">
    <property type="entry name" value="DNAJ_2"/>
    <property type="match status" value="1"/>
</dbReference>
<dbReference type="InterPro" id="IPR008971">
    <property type="entry name" value="HSP40/DnaJ_pept-bd"/>
</dbReference>
<dbReference type="Gene3D" id="1.10.287.110">
    <property type="entry name" value="DnaJ domain"/>
    <property type="match status" value="1"/>
</dbReference>
<dbReference type="CDD" id="cd10747">
    <property type="entry name" value="DnaJ_C"/>
    <property type="match status" value="1"/>
</dbReference>
<dbReference type="Pfam" id="PF01556">
    <property type="entry name" value="DnaJ_C"/>
    <property type="match status" value="1"/>
</dbReference>
<evidence type="ECO:0000256" key="1">
    <source>
        <dbReference type="ARBA" id="ARBA00023016"/>
    </source>
</evidence>
<protein>
    <submittedName>
        <fullName evidence="4">DnaJ domain-containing protein</fullName>
    </submittedName>
</protein>
<dbReference type="InterPro" id="IPR002939">
    <property type="entry name" value="DnaJ_C"/>
</dbReference>
<dbReference type="SUPFAM" id="SSF49493">
    <property type="entry name" value="HSP40/DnaJ peptide-binding domain"/>
    <property type="match status" value="2"/>
</dbReference>
<dbReference type="InterPro" id="IPR018253">
    <property type="entry name" value="DnaJ_domain_CS"/>
</dbReference>